<gene>
    <name evidence="1" type="ORF">WJX74_006123</name>
</gene>
<keyword evidence="2" id="KW-1185">Reference proteome</keyword>
<proteinExistence type="predicted"/>
<comment type="caution">
    <text evidence="1">The sequence shown here is derived from an EMBL/GenBank/DDBJ whole genome shotgun (WGS) entry which is preliminary data.</text>
</comment>
<dbReference type="AlphaFoldDB" id="A0AAW1S281"/>
<evidence type="ECO:0000313" key="2">
    <source>
        <dbReference type="Proteomes" id="UP001438707"/>
    </source>
</evidence>
<dbReference type="Proteomes" id="UP001438707">
    <property type="component" value="Unassembled WGS sequence"/>
</dbReference>
<reference evidence="1 2" key="1">
    <citation type="journal article" date="2024" name="Nat. Commun.">
        <title>Phylogenomics reveals the evolutionary origins of lichenization in chlorophyte algae.</title>
        <authorList>
            <person name="Puginier C."/>
            <person name="Libourel C."/>
            <person name="Otte J."/>
            <person name="Skaloud P."/>
            <person name="Haon M."/>
            <person name="Grisel S."/>
            <person name="Petersen M."/>
            <person name="Berrin J.G."/>
            <person name="Delaux P.M."/>
            <person name="Dal Grande F."/>
            <person name="Keller J."/>
        </authorList>
    </citation>
    <scope>NUCLEOTIDE SEQUENCE [LARGE SCALE GENOMIC DNA]</scope>
    <source>
        <strain evidence="1 2">SAG 2145</strain>
    </source>
</reference>
<accession>A0AAW1S281</accession>
<protein>
    <submittedName>
        <fullName evidence="1">Uncharacterized protein</fullName>
    </submittedName>
</protein>
<name>A0AAW1S281_9CHLO</name>
<dbReference type="EMBL" id="JALJOS010000004">
    <property type="protein sequence ID" value="KAK9840248.1"/>
    <property type="molecule type" value="Genomic_DNA"/>
</dbReference>
<evidence type="ECO:0000313" key="1">
    <source>
        <dbReference type="EMBL" id="KAK9840248.1"/>
    </source>
</evidence>
<sequence>MRFARLVRWSVAPVAAGLSLAGLGSFVWSREHQEVRSKLSAFQSQLRLVNLDPQSLEPQRGPLHLPQELYHNTFSPVVCCVQPLE</sequence>
<organism evidence="1 2">
    <name type="scientific">Apatococcus lobatus</name>
    <dbReference type="NCBI Taxonomy" id="904363"/>
    <lineage>
        <taxon>Eukaryota</taxon>
        <taxon>Viridiplantae</taxon>
        <taxon>Chlorophyta</taxon>
        <taxon>core chlorophytes</taxon>
        <taxon>Trebouxiophyceae</taxon>
        <taxon>Chlorellales</taxon>
        <taxon>Chlorellaceae</taxon>
        <taxon>Apatococcus</taxon>
    </lineage>
</organism>